<keyword evidence="2" id="KW-1185">Reference proteome</keyword>
<sequence length="77" mass="8566">MQVRSKKVTLTGYSADGLRKESPDCSVEIPEGSDDKVIEMISASRYVDVYDLDDHLHDPSRDIFDYNISGTATVALE</sequence>
<dbReference type="EMBL" id="GG681082">
    <property type="protein sequence ID" value="EER05042.1"/>
    <property type="molecule type" value="Genomic_DNA"/>
</dbReference>
<name>C5LE01_PERM5</name>
<gene>
    <name evidence="1" type="ORF">Pmar_PMAR020788</name>
</gene>
<dbReference type="Proteomes" id="UP000007800">
    <property type="component" value="Unassembled WGS sequence"/>
</dbReference>
<dbReference type="InParanoid" id="C5LE01"/>
<accession>C5LE01</accession>
<protein>
    <submittedName>
        <fullName evidence="1">Uncharacterized protein</fullName>
    </submittedName>
</protein>
<dbReference type="OrthoDB" id="194468at2759"/>
<reference evidence="1 2" key="1">
    <citation type="submission" date="2008-07" db="EMBL/GenBank/DDBJ databases">
        <authorList>
            <person name="El-Sayed N."/>
            <person name="Caler E."/>
            <person name="Inman J."/>
            <person name="Amedeo P."/>
            <person name="Hass B."/>
            <person name="Wortman J."/>
        </authorList>
    </citation>
    <scope>NUCLEOTIDE SEQUENCE [LARGE SCALE GENOMIC DNA]</scope>
    <source>
        <strain evidence="2">ATCC 50983 / TXsc</strain>
    </source>
</reference>
<dbReference type="GeneID" id="9050579"/>
<organism evidence="2">
    <name type="scientific">Perkinsus marinus (strain ATCC 50983 / TXsc)</name>
    <dbReference type="NCBI Taxonomy" id="423536"/>
    <lineage>
        <taxon>Eukaryota</taxon>
        <taxon>Sar</taxon>
        <taxon>Alveolata</taxon>
        <taxon>Perkinsozoa</taxon>
        <taxon>Perkinsea</taxon>
        <taxon>Perkinsida</taxon>
        <taxon>Perkinsidae</taxon>
        <taxon>Perkinsus</taxon>
    </lineage>
</organism>
<proteinExistence type="predicted"/>
<dbReference type="AlphaFoldDB" id="C5LE01"/>
<evidence type="ECO:0000313" key="2">
    <source>
        <dbReference type="Proteomes" id="UP000007800"/>
    </source>
</evidence>
<dbReference type="RefSeq" id="XP_002773226.1">
    <property type="nucleotide sequence ID" value="XM_002773180.1"/>
</dbReference>
<evidence type="ECO:0000313" key="1">
    <source>
        <dbReference type="EMBL" id="EER05042.1"/>
    </source>
</evidence>